<keyword evidence="1" id="KW-0175">Coiled coil</keyword>
<dbReference type="SUPFAM" id="SSF52540">
    <property type="entry name" value="P-loop containing nucleoside triphosphate hydrolases"/>
    <property type="match status" value="1"/>
</dbReference>
<evidence type="ECO:0000313" key="4">
    <source>
        <dbReference type="Proteomes" id="UP000787625"/>
    </source>
</evidence>
<feature type="coiled-coil region" evidence="1">
    <location>
        <begin position="677"/>
        <end position="711"/>
    </location>
</feature>
<proteinExistence type="predicted"/>
<organism evidence="3 4">
    <name type="scientific">Candidatus Avibacteroides avistercoris</name>
    <dbReference type="NCBI Taxonomy" id="2840690"/>
    <lineage>
        <taxon>Bacteria</taxon>
        <taxon>Pseudomonadati</taxon>
        <taxon>Bacteroidota</taxon>
        <taxon>Bacteroidia</taxon>
        <taxon>Bacteroidales</taxon>
        <taxon>Bacteroidaceae</taxon>
        <taxon>Bacteroidaceae incertae sedis</taxon>
        <taxon>Candidatus Avibacteroides</taxon>
    </lineage>
</organism>
<sequence>MKIRTLQLHNIASIEDATIDFDAGPLRETDIFLICGETGSGKTTILDGICLALYNDTPRITTAPGEAYNDTPGRMPGTNESNRISDVRQLMRRGTGEAWSKLSFTGNDGCDYTATWYVNRAHKKPTGQLQNVRRSLLSHNTGIELVKMDEIRSEIIRTVGLDFEQFCRTTMLAQGEFTRFLQSRSKEKSDILEKLTGTEIYSKIGRKIYETAKAREQELKTQQALIGNIHTLTEEEKDNLIKTIADKEAGIRTLTAICREQQDKAKWLTDETKLSDAHRQAVATLDELNATMSTPEFIATDRLVNEWFATTEVRAALDEKEKLTRQRQELDSRKSGLAKQLGKHMASAKALQKELEDDKRSLAAVAGYLSMTTRHRTMLDNAQGITASLKALDTAEQSVIAYQSRLPDIKNSINDIRRQSELLSEQLAQKQATADTIATDINSCNRDLAAIDAATLRAESERLNTILRDIGEARALARQAGDAMTAINAAKEESAGIKRSIAETNSSLEKTARQKEKAKTELRTAEELYNLQRESVEDYARELRSHLKKGGTCPVCGQEIAEVYDESHFDSLLRPLLETLDSKRTKHESITQRLATAQAEVKTLKLALTGCDGRIQSLQDRLAQITRQLNDKCNRIGIQTVGTPADDEIDKTERQTKEKLRSINTRLNEWQTLSSHIAALNKRHNEALQAVQQANSAIAAADIRLAKAKSDLTHTEEYLDAARKKTEATKSQLRSAITIEGWETTWQTDPQALIRQIENDAAAYLEAIDKQRRLTAHSNELKQTTDLIGNIYRSIIQTFPDFAGITADDGGTIPADIASEWSIYHGKVQNVCALIEDNTKALAECERHIDRLFTDNTLPDISRLNELNAFTPTTINDKKSLVTAHRERLVRQKALCDSSLSALQEHATRRPALAEGETAETIAAGIRAAESEINETNKQIGSMTATLHEDETQHARLSEALAKLEEQRKIFLKWDRLRQWFGDSNGDKFRNIAQSYVLQELLDNANHYLSHFTKRYSLLCQPGSLTILLRDYYNGGTLRPTTTISGGEGFIISLSLALGLSSLGERGIDVGTLFIDEGFGTLSSSHLATVMDTLETLHRMGGRKIGIISHVEALRERIKTQIQVKYAGNAKSTVSVVTTG</sequence>
<accession>A0A9D2ZUS4</accession>
<dbReference type="AlphaFoldDB" id="A0A9D2ZUS4"/>
<evidence type="ECO:0000256" key="1">
    <source>
        <dbReference type="SAM" id="Coils"/>
    </source>
</evidence>
<feature type="coiled-coil region" evidence="1">
    <location>
        <begin position="926"/>
        <end position="967"/>
    </location>
</feature>
<dbReference type="SUPFAM" id="SSF75712">
    <property type="entry name" value="Rad50 coiled-coil Zn hook"/>
    <property type="match status" value="1"/>
</dbReference>
<dbReference type="EMBL" id="DWUP01000068">
    <property type="protein sequence ID" value="HJD52749.1"/>
    <property type="molecule type" value="Genomic_DNA"/>
</dbReference>
<gene>
    <name evidence="3" type="ORF">IAA93_03345</name>
</gene>
<dbReference type="Gene3D" id="3.40.50.300">
    <property type="entry name" value="P-loop containing nucleotide triphosphate hydrolases"/>
    <property type="match status" value="2"/>
</dbReference>
<dbReference type="PROSITE" id="PS00675">
    <property type="entry name" value="SIGMA54_INTERACT_1"/>
    <property type="match status" value="1"/>
</dbReference>
<dbReference type="InterPro" id="IPR027417">
    <property type="entry name" value="P-loop_NTPase"/>
</dbReference>
<dbReference type="Pfam" id="PF13476">
    <property type="entry name" value="AAA_23"/>
    <property type="match status" value="1"/>
</dbReference>
<evidence type="ECO:0000259" key="2">
    <source>
        <dbReference type="Pfam" id="PF13476"/>
    </source>
</evidence>
<feature type="coiled-coil region" evidence="1">
    <location>
        <begin position="580"/>
        <end position="635"/>
    </location>
</feature>
<feature type="coiled-coil region" evidence="1">
    <location>
        <begin position="313"/>
        <end position="340"/>
    </location>
</feature>
<dbReference type="GO" id="GO:0016887">
    <property type="term" value="F:ATP hydrolysis activity"/>
    <property type="evidence" value="ECO:0007669"/>
    <property type="project" value="InterPro"/>
</dbReference>
<dbReference type="PANTHER" id="PTHR32114:SF2">
    <property type="entry name" value="ABC TRANSPORTER ABCH.3"/>
    <property type="match status" value="1"/>
</dbReference>
<reference evidence="3" key="2">
    <citation type="submission" date="2021-04" db="EMBL/GenBank/DDBJ databases">
        <authorList>
            <person name="Gilroy R."/>
        </authorList>
    </citation>
    <scope>NUCLEOTIDE SEQUENCE</scope>
    <source>
        <strain evidence="3">MalCec1-1739</strain>
    </source>
</reference>
<evidence type="ECO:0000313" key="3">
    <source>
        <dbReference type="EMBL" id="HJD52749.1"/>
    </source>
</evidence>
<dbReference type="Proteomes" id="UP000787625">
    <property type="component" value="Unassembled WGS sequence"/>
</dbReference>
<dbReference type="InterPro" id="IPR025662">
    <property type="entry name" value="Sigma_54_int_dom_ATP-bd_1"/>
</dbReference>
<dbReference type="PANTHER" id="PTHR32114">
    <property type="entry name" value="ABC TRANSPORTER ABCH.3"/>
    <property type="match status" value="1"/>
</dbReference>
<name>A0A9D2ZUS4_9BACT</name>
<protein>
    <submittedName>
        <fullName evidence="3">AAA family ATPase</fullName>
    </submittedName>
</protein>
<feature type="domain" description="Rad50/SbcC-type AAA" evidence="2">
    <location>
        <begin position="6"/>
        <end position="227"/>
    </location>
</feature>
<dbReference type="InterPro" id="IPR038729">
    <property type="entry name" value="Rad50/SbcC_AAA"/>
</dbReference>
<dbReference type="GO" id="GO:0006302">
    <property type="term" value="P:double-strand break repair"/>
    <property type="evidence" value="ECO:0007669"/>
    <property type="project" value="InterPro"/>
</dbReference>
<reference evidence="3" key="1">
    <citation type="journal article" date="2021" name="PeerJ">
        <title>Extensive microbial diversity within the chicken gut microbiome revealed by metagenomics and culture.</title>
        <authorList>
            <person name="Gilroy R."/>
            <person name="Ravi A."/>
            <person name="Getino M."/>
            <person name="Pursley I."/>
            <person name="Horton D.L."/>
            <person name="Alikhan N.F."/>
            <person name="Baker D."/>
            <person name="Gharbi K."/>
            <person name="Hall N."/>
            <person name="Watson M."/>
            <person name="Adriaenssens E.M."/>
            <person name="Foster-Nyarko E."/>
            <person name="Jarju S."/>
            <person name="Secka A."/>
            <person name="Antonio M."/>
            <person name="Oren A."/>
            <person name="Chaudhuri R.R."/>
            <person name="La Ragione R."/>
            <person name="Hildebrand F."/>
            <person name="Pallen M.J."/>
        </authorList>
    </citation>
    <scope>NUCLEOTIDE SEQUENCE</scope>
    <source>
        <strain evidence="3">MalCec1-1739</strain>
    </source>
</reference>
<dbReference type="Gene3D" id="1.10.287.1490">
    <property type="match status" value="1"/>
</dbReference>
<feature type="coiled-coil region" evidence="1">
    <location>
        <begin position="501"/>
        <end position="542"/>
    </location>
</feature>
<comment type="caution">
    <text evidence="3">The sequence shown here is derived from an EMBL/GenBank/DDBJ whole genome shotgun (WGS) entry which is preliminary data.</text>
</comment>